<name>A0A5J4VAG5_9EUKA</name>
<feature type="compositionally biased region" description="Basic and acidic residues" evidence="3">
    <location>
        <begin position="713"/>
        <end position="724"/>
    </location>
</feature>
<feature type="compositionally biased region" description="Basic and acidic residues" evidence="3">
    <location>
        <begin position="193"/>
        <end position="212"/>
    </location>
</feature>
<dbReference type="EMBL" id="SNRW01008422">
    <property type="protein sequence ID" value="KAA6379549.1"/>
    <property type="molecule type" value="Genomic_DNA"/>
</dbReference>
<keyword evidence="1" id="KW-0677">Repeat</keyword>
<dbReference type="OrthoDB" id="10256179at2759"/>
<dbReference type="InterPro" id="IPR009091">
    <property type="entry name" value="RCC1/BLIP-II"/>
</dbReference>
<dbReference type="Proteomes" id="UP000324800">
    <property type="component" value="Unassembled WGS sequence"/>
</dbReference>
<dbReference type="SUPFAM" id="SSF50985">
    <property type="entry name" value="RCC1/BLIP-II"/>
    <property type="match status" value="2"/>
</dbReference>
<protein>
    <submittedName>
        <fullName evidence="4">Uncharacterized protein</fullName>
    </submittedName>
</protein>
<feature type="non-terminal residue" evidence="4">
    <location>
        <position position="724"/>
    </location>
</feature>
<reference evidence="4 5" key="1">
    <citation type="submission" date="2019-03" db="EMBL/GenBank/DDBJ databases">
        <title>Single cell metagenomics reveals metabolic interactions within the superorganism composed of flagellate Streblomastix strix and complex community of Bacteroidetes bacteria on its surface.</title>
        <authorList>
            <person name="Treitli S.C."/>
            <person name="Kolisko M."/>
            <person name="Husnik F."/>
            <person name="Keeling P."/>
            <person name="Hampl V."/>
        </authorList>
    </citation>
    <scope>NUCLEOTIDE SEQUENCE [LARGE SCALE GENOMIC DNA]</scope>
    <source>
        <strain evidence="4">ST1C</strain>
    </source>
</reference>
<gene>
    <name evidence="4" type="ORF">EZS28_024925</name>
</gene>
<feature type="repeat" description="RCC1" evidence="2">
    <location>
        <begin position="605"/>
        <end position="680"/>
    </location>
</feature>
<evidence type="ECO:0000313" key="5">
    <source>
        <dbReference type="Proteomes" id="UP000324800"/>
    </source>
</evidence>
<sequence>MAWFDALALDFEQVPLTPEQLRNLNSFAPSLQAFYNAYIESGDEQRLVQHFIKELKLHSTVAVLLAHAIFSTDFSTVGVRMKKQGGIRFGRVSLFIDKKWIHPTCCGSAEFLSVARIRTQDINIIYAIRPDGTLWEGQSQLQPSFQPSKLIPQELKFVEVKAGFDFILARTLLGHIYAWGRNAVGQRSNKSNTENEKVEKKKDVNEKKKDVKYNMPNPQYDQITKPFPQIPQLQLNELNQLQQQQSTLSKSQLQFIDSPGDQGMNYNQSYSGLDSVQRGITIHNAQLVSQQRASLPTIAASVHNANINQQVQQQNIQQQQQPTNIVPWLPIPLFCQSDGVVEFTSRGRGRVVRLAVGYYHSIVILDNGSVYSWGLGEWGSLGNGKLDNQYEPIEITDSLLFNPHFVPCQVQPDVSSASALGFKYGTISRQLPGIQYSQQEQQQLGKQIYNKQGVVIKPQVNIPPLKVSLYPPQQTKGNKLFSYVKSFFTQLTTGSGLLNNPAHYQLQQNSISDAKGQFGVFGTHCIVGCAAGNIHSLFVSDVGVVFASGDNLGVGEDPLGQLGFDPRVVPRLLQPSPLLPALFDGKLIARVACGQFHSLALTTDGEVYIWGSNTHYQLTPAIFHQQILTDPYDTSYLSTAAALSITHTHIPLLVPKTMFRGDSVVQIAAAQHRTLCLTKHGKLFIWGGASFGIMTEIKGKIAVSPQQQQQQIEQEKKEREWKEK</sequence>
<dbReference type="Gene3D" id="2.130.10.30">
    <property type="entry name" value="Regulator of chromosome condensation 1/beta-lactamase-inhibitor protein II"/>
    <property type="match status" value="3"/>
</dbReference>
<organism evidence="4 5">
    <name type="scientific">Streblomastix strix</name>
    <dbReference type="NCBI Taxonomy" id="222440"/>
    <lineage>
        <taxon>Eukaryota</taxon>
        <taxon>Metamonada</taxon>
        <taxon>Preaxostyla</taxon>
        <taxon>Oxymonadida</taxon>
        <taxon>Streblomastigidae</taxon>
        <taxon>Streblomastix</taxon>
    </lineage>
</organism>
<feature type="region of interest" description="Disordered" evidence="3">
    <location>
        <begin position="704"/>
        <end position="724"/>
    </location>
</feature>
<dbReference type="PRINTS" id="PR00633">
    <property type="entry name" value="RCCNDNSATION"/>
</dbReference>
<evidence type="ECO:0000313" key="4">
    <source>
        <dbReference type="EMBL" id="KAA6379549.1"/>
    </source>
</evidence>
<feature type="repeat" description="RCC1" evidence="2">
    <location>
        <begin position="549"/>
        <end position="604"/>
    </location>
</feature>
<evidence type="ECO:0000256" key="3">
    <source>
        <dbReference type="SAM" id="MobiDB-lite"/>
    </source>
</evidence>
<feature type="region of interest" description="Disordered" evidence="3">
    <location>
        <begin position="186"/>
        <end position="225"/>
    </location>
</feature>
<dbReference type="PANTHER" id="PTHR22870:SF408">
    <property type="entry name" value="OS09G0560450 PROTEIN"/>
    <property type="match status" value="1"/>
</dbReference>
<dbReference type="InterPro" id="IPR000408">
    <property type="entry name" value="Reg_chr_condens"/>
</dbReference>
<comment type="caution">
    <text evidence="4">The sequence shown here is derived from an EMBL/GenBank/DDBJ whole genome shotgun (WGS) entry which is preliminary data.</text>
</comment>
<evidence type="ECO:0000256" key="2">
    <source>
        <dbReference type="PROSITE-ProRule" id="PRU00235"/>
    </source>
</evidence>
<accession>A0A5J4VAG5</accession>
<dbReference type="PROSITE" id="PS00626">
    <property type="entry name" value="RCC1_2"/>
    <property type="match status" value="1"/>
</dbReference>
<dbReference type="Pfam" id="PF13540">
    <property type="entry name" value="RCC1_2"/>
    <property type="match status" value="2"/>
</dbReference>
<evidence type="ECO:0000256" key="1">
    <source>
        <dbReference type="ARBA" id="ARBA00022737"/>
    </source>
</evidence>
<proteinExistence type="predicted"/>
<dbReference type="InterPro" id="IPR051210">
    <property type="entry name" value="Ub_ligase/GEF_domain"/>
</dbReference>
<dbReference type="PROSITE" id="PS50012">
    <property type="entry name" value="RCC1_3"/>
    <property type="match status" value="3"/>
</dbReference>
<dbReference type="AlphaFoldDB" id="A0A5J4VAG5"/>
<dbReference type="PANTHER" id="PTHR22870">
    <property type="entry name" value="REGULATOR OF CHROMOSOME CONDENSATION"/>
    <property type="match status" value="1"/>
</dbReference>
<feature type="repeat" description="RCC1" evidence="2">
    <location>
        <begin position="368"/>
        <end position="395"/>
    </location>
</feature>